<dbReference type="RefSeq" id="WP_267775600.1">
    <property type="nucleotide sequence ID" value="NZ_JAPNKE010000002.1"/>
</dbReference>
<keyword evidence="2" id="KW-0560">Oxidoreductase</keyword>
<proteinExistence type="inferred from homology"/>
<dbReference type="SUPFAM" id="SSF51735">
    <property type="entry name" value="NAD(P)-binding Rossmann-fold domains"/>
    <property type="match status" value="1"/>
</dbReference>
<organism evidence="4 5">
    <name type="scientific">Nannocystis pusilla</name>
    <dbReference type="NCBI Taxonomy" id="889268"/>
    <lineage>
        <taxon>Bacteria</taxon>
        <taxon>Pseudomonadati</taxon>
        <taxon>Myxococcota</taxon>
        <taxon>Polyangia</taxon>
        <taxon>Nannocystales</taxon>
        <taxon>Nannocystaceae</taxon>
        <taxon>Nannocystis</taxon>
    </lineage>
</organism>
<dbReference type="PRINTS" id="PR00080">
    <property type="entry name" value="SDRFAMILY"/>
</dbReference>
<dbReference type="InterPro" id="IPR036291">
    <property type="entry name" value="NAD(P)-bd_dom_sf"/>
</dbReference>
<protein>
    <submittedName>
        <fullName evidence="4">SDR family oxidoreductase</fullName>
    </submittedName>
</protein>
<dbReference type="Gene3D" id="3.40.50.720">
    <property type="entry name" value="NAD(P)-binding Rossmann-like Domain"/>
    <property type="match status" value="1"/>
</dbReference>
<name>A0A9X3EXP1_9BACT</name>
<dbReference type="Pfam" id="PF13561">
    <property type="entry name" value="adh_short_C2"/>
    <property type="match status" value="1"/>
</dbReference>
<dbReference type="NCBIfam" id="NF005559">
    <property type="entry name" value="PRK07231.1"/>
    <property type="match status" value="1"/>
</dbReference>
<comment type="caution">
    <text evidence="4">The sequence shown here is derived from an EMBL/GenBank/DDBJ whole genome shotgun (WGS) entry which is preliminary data.</text>
</comment>
<accession>A0A9X3EXP1</accession>
<dbReference type="EMBL" id="JAPNKE010000002">
    <property type="protein sequence ID" value="MCY1012257.1"/>
    <property type="molecule type" value="Genomic_DNA"/>
</dbReference>
<dbReference type="InterPro" id="IPR020904">
    <property type="entry name" value="Sc_DH/Rdtase_CS"/>
</dbReference>
<evidence type="ECO:0000256" key="3">
    <source>
        <dbReference type="SAM" id="MobiDB-lite"/>
    </source>
</evidence>
<keyword evidence="5" id="KW-1185">Reference proteome</keyword>
<gene>
    <name evidence="4" type="ORF">OV079_43335</name>
</gene>
<feature type="region of interest" description="Disordered" evidence="3">
    <location>
        <begin position="187"/>
        <end position="216"/>
    </location>
</feature>
<dbReference type="InterPro" id="IPR002347">
    <property type="entry name" value="SDR_fam"/>
</dbReference>
<sequence length="258" mass="27063">MTSSSSTRGAIVTGAGRGIGRAIARALLADGYRVVLVDVDREAGEDALEKTLARPDAAWFVQADLSREPEVAAAVAEALTRLGRLDALVNNAAVADPHAGPLTALPLDRWERVLAVNLTGPMLCCKHAAPHLQATRGAIVNVASTRAHQSEPDTEAYAASKGGLVALTHALARSLGPAVRVNSVSPGWIDTRDERGPGRPEPPPLRPVDHAQHPVGRVGRPDDVAAMVAFLLSDRAGFVTGQDFVVDGGMTRAMIYAE</sequence>
<evidence type="ECO:0000313" key="5">
    <source>
        <dbReference type="Proteomes" id="UP001150924"/>
    </source>
</evidence>
<dbReference type="PANTHER" id="PTHR43639">
    <property type="entry name" value="OXIDOREDUCTASE, SHORT-CHAIN DEHYDROGENASE/REDUCTASE FAMILY (AFU_ORTHOLOGUE AFUA_5G02870)"/>
    <property type="match status" value="1"/>
</dbReference>
<comment type="similarity">
    <text evidence="1">Belongs to the short-chain dehydrogenases/reductases (SDR) family.</text>
</comment>
<reference evidence="4" key="1">
    <citation type="submission" date="2022-11" db="EMBL/GenBank/DDBJ databases">
        <title>Minimal conservation of predation-associated metabolite biosynthetic gene clusters underscores biosynthetic potential of Myxococcota including descriptions for ten novel species: Archangium lansinium sp. nov., Myxococcus landrumus sp. nov., Nannocystis bai.</title>
        <authorList>
            <person name="Ahearne A."/>
            <person name="Stevens C."/>
            <person name="Phillips K."/>
        </authorList>
    </citation>
    <scope>NUCLEOTIDE SEQUENCE</scope>
    <source>
        <strain evidence="4">Na p29</strain>
    </source>
</reference>
<evidence type="ECO:0000256" key="2">
    <source>
        <dbReference type="ARBA" id="ARBA00023002"/>
    </source>
</evidence>
<dbReference type="Proteomes" id="UP001150924">
    <property type="component" value="Unassembled WGS sequence"/>
</dbReference>
<dbReference type="AlphaFoldDB" id="A0A9X3EXP1"/>
<dbReference type="GO" id="GO:0016491">
    <property type="term" value="F:oxidoreductase activity"/>
    <property type="evidence" value="ECO:0007669"/>
    <property type="project" value="UniProtKB-KW"/>
</dbReference>
<evidence type="ECO:0000313" key="4">
    <source>
        <dbReference type="EMBL" id="MCY1012257.1"/>
    </source>
</evidence>
<evidence type="ECO:0000256" key="1">
    <source>
        <dbReference type="ARBA" id="ARBA00006484"/>
    </source>
</evidence>
<dbReference type="FunFam" id="3.40.50.720:FF:000084">
    <property type="entry name" value="Short-chain dehydrogenase reductase"/>
    <property type="match status" value="1"/>
</dbReference>
<dbReference type="PANTHER" id="PTHR43639:SF1">
    <property type="entry name" value="SHORT-CHAIN DEHYDROGENASE_REDUCTASE FAMILY PROTEIN"/>
    <property type="match status" value="1"/>
</dbReference>
<dbReference type="PRINTS" id="PR00081">
    <property type="entry name" value="GDHRDH"/>
</dbReference>
<dbReference type="PROSITE" id="PS00061">
    <property type="entry name" value="ADH_SHORT"/>
    <property type="match status" value="1"/>
</dbReference>